<dbReference type="PANTHER" id="PTHR30486">
    <property type="entry name" value="TWITCHING MOTILITY PROTEIN PILT"/>
    <property type="match status" value="1"/>
</dbReference>
<dbReference type="CDD" id="cd01130">
    <property type="entry name" value="VirB11-like_ATPase"/>
    <property type="match status" value="1"/>
</dbReference>
<dbReference type="Pfam" id="PF00437">
    <property type="entry name" value="T2SSE"/>
    <property type="match status" value="1"/>
</dbReference>
<protein>
    <submittedName>
        <fullName evidence="3">Unannotated protein</fullName>
    </submittedName>
</protein>
<evidence type="ECO:0000259" key="2">
    <source>
        <dbReference type="Pfam" id="PF00437"/>
    </source>
</evidence>
<gene>
    <name evidence="3" type="ORF">UFOPK1413_00573</name>
</gene>
<dbReference type="SUPFAM" id="SSF52540">
    <property type="entry name" value="P-loop containing nucleoside triphosphate hydrolases"/>
    <property type="match status" value="1"/>
</dbReference>
<accession>A0A6J6BH91</accession>
<evidence type="ECO:0000256" key="1">
    <source>
        <dbReference type="ARBA" id="ARBA00006611"/>
    </source>
</evidence>
<sequence>MGMSPTLSSALGPLASAVDDDVRDLCVTGDGQVWRNDGRGFVTTNIIVDPREARRIGVGLVETAGGRVDDARPLGDAALAGQVRVHVVLPPVARDGAIVTLRFPRHIPVTTEDYRLDSEWDWGELVNQSILITGATGSGKTTLLELLMSRIPNTERVLVIEDIPEISPRHPHAVFLCTRVANAEGSGQVAMGALVRESLRMSPDRIVLGEVRGAEIIDLLLALTAGHPGLSSLHARTLDEVPERLTALGMIAGCDPVTIARLATVAFDRIIHCERTESGIRLSKGVLRRVGDALEMLR</sequence>
<dbReference type="EMBL" id="CAEZSG010000075">
    <property type="protein sequence ID" value="CAB4537759.1"/>
    <property type="molecule type" value="Genomic_DNA"/>
</dbReference>
<dbReference type="InterPro" id="IPR050921">
    <property type="entry name" value="T4SS_GSP_E_ATPase"/>
</dbReference>
<proteinExistence type="inferred from homology"/>
<dbReference type="Gene3D" id="3.40.50.300">
    <property type="entry name" value="P-loop containing nucleotide triphosphate hydrolases"/>
    <property type="match status" value="1"/>
</dbReference>
<name>A0A6J6BH91_9ZZZZ</name>
<dbReference type="InterPro" id="IPR027417">
    <property type="entry name" value="P-loop_NTPase"/>
</dbReference>
<dbReference type="InterPro" id="IPR001482">
    <property type="entry name" value="T2SS/T4SS_dom"/>
</dbReference>
<dbReference type="GO" id="GO:0016887">
    <property type="term" value="F:ATP hydrolysis activity"/>
    <property type="evidence" value="ECO:0007669"/>
    <property type="project" value="InterPro"/>
</dbReference>
<comment type="similarity">
    <text evidence="1">Belongs to the GSP E family.</text>
</comment>
<dbReference type="PANTHER" id="PTHR30486:SF6">
    <property type="entry name" value="TYPE IV PILUS RETRACTATION ATPASE PILT"/>
    <property type="match status" value="1"/>
</dbReference>
<evidence type="ECO:0000313" key="3">
    <source>
        <dbReference type="EMBL" id="CAB4537759.1"/>
    </source>
</evidence>
<feature type="domain" description="Bacterial type II secretion system protein E" evidence="2">
    <location>
        <begin position="128"/>
        <end position="273"/>
    </location>
</feature>
<dbReference type="Gene3D" id="3.30.450.90">
    <property type="match status" value="1"/>
</dbReference>
<reference evidence="3" key="1">
    <citation type="submission" date="2020-05" db="EMBL/GenBank/DDBJ databases">
        <authorList>
            <person name="Chiriac C."/>
            <person name="Salcher M."/>
            <person name="Ghai R."/>
            <person name="Kavagutti S V."/>
        </authorList>
    </citation>
    <scope>NUCLEOTIDE SEQUENCE</scope>
</reference>
<dbReference type="AlphaFoldDB" id="A0A6J6BH91"/>
<organism evidence="3">
    <name type="scientific">freshwater metagenome</name>
    <dbReference type="NCBI Taxonomy" id="449393"/>
    <lineage>
        <taxon>unclassified sequences</taxon>
        <taxon>metagenomes</taxon>
        <taxon>ecological metagenomes</taxon>
    </lineage>
</organism>